<dbReference type="RefSeq" id="XP_024707978.1">
    <property type="nucleotide sequence ID" value="XM_024846459.1"/>
</dbReference>
<dbReference type="InterPro" id="IPR047092">
    <property type="entry name" value="AFUB_07903/YDR124W-like_hel"/>
</dbReference>
<dbReference type="GeneID" id="36554158"/>
<evidence type="ECO:0000256" key="1">
    <source>
        <dbReference type="SAM" id="MobiDB-lite"/>
    </source>
</evidence>
<dbReference type="InterPro" id="IPR021264">
    <property type="entry name" value="AFUB_079030/YDR124W-like"/>
</dbReference>
<comment type="caution">
    <text evidence="3">The sequence shown here is derived from an EMBL/GenBank/DDBJ whole genome shotgun (WGS) entry which is preliminary data.</text>
</comment>
<proteinExistence type="predicted"/>
<gene>
    <name evidence="3" type="ORF">P170DRAFT_403084</name>
</gene>
<feature type="compositionally biased region" description="Low complexity" evidence="1">
    <location>
        <begin position="380"/>
        <end position="408"/>
    </location>
</feature>
<keyword evidence="4" id="KW-1185">Reference proteome</keyword>
<dbReference type="OrthoDB" id="5338458at2759"/>
<accession>A0A2I2GIH0</accession>
<dbReference type="VEuPathDB" id="FungiDB:P170DRAFT_403084"/>
<dbReference type="PANTHER" id="PTHR36102:SF4">
    <property type="entry name" value="YDR124W-LIKE HELICAL BUNDLE DOMAIN-CONTAINING PROTEIN"/>
    <property type="match status" value="1"/>
</dbReference>
<organism evidence="3 4">
    <name type="scientific">Aspergillus steynii IBT 23096</name>
    <dbReference type="NCBI Taxonomy" id="1392250"/>
    <lineage>
        <taxon>Eukaryota</taxon>
        <taxon>Fungi</taxon>
        <taxon>Dikarya</taxon>
        <taxon>Ascomycota</taxon>
        <taxon>Pezizomycotina</taxon>
        <taxon>Eurotiomycetes</taxon>
        <taxon>Eurotiomycetidae</taxon>
        <taxon>Eurotiales</taxon>
        <taxon>Aspergillaceae</taxon>
        <taxon>Aspergillus</taxon>
        <taxon>Aspergillus subgen. Circumdati</taxon>
    </lineage>
</organism>
<evidence type="ECO:0000313" key="4">
    <source>
        <dbReference type="Proteomes" id="UP000234275"/>
    </source>
</evidence>
<dbReference type="STRING" id="1392250.A0A2I2GIH0"/>
<reference evidence="3 4" key="1">
    <citation type="submission" date="2016-12" db="EMBL/GenBank/DDBJ databases">
        <title>The genomes of Aspergillus section Nigri reveals drivers in fungal speciation.</title>
        <authorList>
            <consortium name="DOE Joint Genome Institute"/>
            <person name="Vesth T.C."/>
            <person name="Nybo J."/>
            <person name="Theobald S."/>
            <person name="Brandl J."/>
            <person name="Frisvad J.C."/>
            <person name="Nielsen K.F."/>
            <person name="Lyhne E.K."/>
            <person name="Kogle M.E."/>
            <person name="Kuo A."/>
            <person name="Riley R."/>
            <person name="Clum A."/>
            <person name="Nolan M."/>
            <person name="Lipzen A."/>
            <person name="Salamov A."/>
            <person name="Henrissat B."/>
            <person name="Wiebenga A."/>
            <person name="De Vries R.P."/>
            <person name="Grigoriev I.V."/>
            <person name="Mortensen U.H."/>
            <person name="Andersen M.R."/>
            <person name="Baker S.E."/>
        </authorList>
    </citation>
    <scope>NUCLEOTIDE SEQUENCE [LARGE SCALE GENOMIC DNA]</scope>
    <source>
        <strain evidence="3 4">IBT 23096</strain>
    </source>
</reference>
<dbReference type="Proteomes" id="UP000234275">
    <property type="component" value="Unassembled WGS sequence"/>
</dbReference>
<dbReference type="AlphaFoldDB" id="A0A2I2GIH0"/>
<feature type="region of interest" description="Disordered" evidence="1">
    <location>
        <begin position="364"/>
        <end position="423"/>
    </location>
</feature>
<feature type="compositionally biased region" description="Polar residues" evidence="1">
    <location>
        <begin position="364"/>
        <end position="373"/>
    </location>
</feature>
<feature type="region of interest" description="Disordered" evidence="1">
    <location>
        <begin position="1"/>
        <end position="20"/>
    </location>
</feature>
<evidence type="ECO:0000313" key="3">
    <source>
        <dbReference type="EMBL" id="PLB52676.1"/>
    </source>
</evidence>
<dbReference type="Pfam" id="PF11001">
    <property type="entry name" value="AFUB_07903_YDR124W_hel"/>
    <property type="match status" value="1"/>
</dbReference>
<dbReference type="PANTHER" id="PTHR36102">
    <property type="entry name" value="CHROMOSOME 10, WHOLE GENOME SHOTGUN SEQUENCE"/>
    <property type="match status" value="1"/>
</dbReference>
<sequence length="475" mass="53351">MDTTGQPMAVREEGQPHMLPFHAATARPKPTEHGAPPSTTDGIPYPHFTLIYIDRNGETQVQSSPSVMEYEPAIFTPDVRERFVRAAARLTWQPGMPGFQSAEGHMEGDVTGRTQSFPSTNNSFMSLHHGSGFYQYGLIPFEWQSIQNRRHRRSLRRVDSGIGPNSPSPGPTITWTPLRIGNKDLLRRYYEMAFENFQQLNCRAIAKAFVKLVEPRKQVNHPYNGRSTAAGMSQRVDPELTKPQWWPEGVRHREPDHLLKSERIRLLVHILCELRDSHKITSEKLKDAGQDVRRGIVPEERLQVLDEIYYVRDMEELYLDGKIDGDTVIHVSQVQMPEANLTMQPNQQVTGDNIGDQPVPMIAVSSSHDTVPNTGHLPPGQSQSQGSSVILTPNTSPSVSRRSSLESNMTSYSHNMTPPGLAVNEPMRAVQPSETPSMTDYYDQQMAHQPAGQSSQNGLWSQLPHTHQPLGFQGF</sequence>
<protein>
    <recommendedName>
        <fullName evidence="2">Subtelomeric hrmA-associated cluster protein AFUB-079030/YDR124W-like helical bundle domain-containing protein</fullName>
    </recommendedName>
</protein>
<dbReference type="EMBL" id="MSFO01000002">
    <property type="protein sequence ID" value="PLB52676.1"/>
    <property type="molecule type" value="Genomic_DNA"/>
</dbReference>
<name>A0A2I2GIH0_9EURO</name>
<feature type="region of interest" description="Disordered" evidence="1">
    <location>
        <begin position="447"/>
        <end position="475"/>
    </location>
</feature>
<feature type="compositionally biased region" description="Polar residues" evidence="1">
    <location>
        <begin position="451"/>
        <end position="465"/>
    </location>
</feature>
<evidence type="ECO:0000259" key="2">
    <source>
        <dbReference type="Pfam" id="PF11001"/>
    </source>
</evidence>
<feature type="domain" description="Subtelomeric hrmA-associated cluster protein AFUB-079030/YDR124W-like helical bundle" evidence="2">
    <location>
        <begin position="179"/>
        <end position="313"/>
    </location>
</feature>